<protein>
    <submittedName>
        <fullName evidence="3">Uncharacterized protein</fullName>
    </submittedName>
</protein>
<dbReference type="Proteomes" id="UP000703661">
    <property type="component" value="Unassembled WGS sequence"/>
</dbReference>
<reference evidence="3" key="1">
    <citation type="journal article" date="2020" name="Fungal Divers.">
        <title>Resolving the Mortierellaceae phylogeny through synthesis of multi-gene phylogenetics and phylogenomics.</title>
        <authorList>
            <person name="Vandepol N."/>
            <person name="Liber J."/>
            <person name="Desiro A."/>
            <person name="Na H."/>
            <person name="Kennedy M."/>
            <person name="Barry K."/>
            <person name="Grigoriev I.V."/>
            <person name="Miller A.N."/>
            <person name="O'Donnell K."/>
            <person name="Stajich J.E."/>
            <person name="Bonito G."/>
        </authorList>
    </citation>
    <scope>NUCLEOTIDE SEQUENCE</scope>
    <source>
        <strain evidence="3">NRRL 2769</strain>
    </source>
</reference>
<feature type="coiled-coil region" evidence="1">
    <location>
        <begin position="233"/>
        <end position="274"/>
    </location>
</feature>
<keyword evidence="4" id="KW-1185">Reference proteome</keyword>
<organism evidence="3 4">
    <name type="scientific">Entomortierella chlamydospora</name>
    <dbReference type="NCBI Taxonomy" id="101097"/>
    <lineage>
        <taxon>Eukaryota</taxon>
        <taxon>Fungi</taxon>
        <taxon>Fungi incertae sedis</taxon>
        <taxon>Mucoromycota</taxon>
        <taxon>Mortierellomycotina</taxon>
        <taxon>Mortierellomycetes</taxon>
        <taxon>Mortierellales</taxon>
        <taxon>Mortierellaceae</taxon>
        <taxon>Entomortierella</taxon>
    </lineage>
</organism>
<feature type="region of interest" description="Disordered" evidence="2">
    <location>
        <begin position="452"/>
        <end position="593"/>
    </location>
</feature>
<keyword evidence="1" id="KW-0175">Coiled coil</keyword>
<accession>A0A9P6MS54</accession>
<feature type="compositionally biased region" description="Basic and acidic residues" evidence="2">
    <location>
        <begin position="496"/>
        <end position="522"/>
    </location>
</feature>
<feature type="compositionally biased region" description="Low complexity" evidence="2">
    <location>
        <begin position="467"/>
        <end position="480"/>
    </location>
</feature>
<comment type="caution">
    <text evidence="3">The sequence shown here is derived from an EMBL/GenBank/DDBJ whole genome shotgun (WGS) entry which is preliminary data.</text>
</comment>
<name>A0A9P6MS54_9FUNG</name>
<evidence type="ECO:0000256" key="2">
    <source>
        <dbReference type="SAM" id="MobiDB-lite"/>
    </source>
</evidence>
<gene>
    <name evidence="3" type="ORF">BGZ80_000973</name>
</gene>
<proteinExistence type="predicted"/>
<evidence type="ECO:0000313" key="3">
    <source>
        <dbReference type="EMBL" id="KAG0011070.1"/>
    </source>
</evidence>
<feature type="compositionally biased region" description="Basic residues" evidence="2">
    <location>
        <begin position="306"/>
        <end position="322"/>
    </location>
</feature>
<evidence type="ECO:0000313" key="4">
    <source>
        <dbReference type="Proteomes" id="UP000703661"/>
    </source>
</evidence>
<sequence length="633" mass="70125">MGDQEVSLFHIYGYIKSINRSGSHKADHAIQTIWESAGCSSSSNDSNGAAKKQGEKDRQCKIYVMDYVSFWKGTLTRQDWEAQRHSRCEDTVNKDLYENLTKDAFKGAHKDESNKWGLALSVRSSTVTFGDLELTWSGSVTNTIGGRGLQQKTILGTMNLEKVNPEESKSILKQWIKTTIEERQKFEHLSSSLKAHVVGLDRQYKECKDLLVDFKLDKRRSQNDLLEKFRALINTKKEKIVKLVNSNNSLKERMESQENALREERRKVALLEGKKAEDIDIDLTDIKKQENNETGGSQTTSSTRGGRGRGRGAGRGRGRGKAVKAEQDSEVKSPGPGPGSGKKAIKTEKKTAVGNDRFEDADIVENELPQPLPHPQDGYGWDEDVDSALNTKNEEDEEEEEPLVRRNTRNSKKESSSAIKPVSDAIGESVKHHLFDLSAGAQDLINRVSRAASIGLSNEEKNRVKESLSLTSTSTNLSLTKRAVKREESNQSDLLLGRDTKTDSEKNTEGRQPKRLKTDKNNNSKNAGDGAKKTSTASPLDAANARSRSRRKAGVAKAVADRNSLDAAPQSPQLRSFPSAESSVPEGVKRTRSSILLETSRRLDLSSSRRGKDHAAVASASIISEEDLYKELE</sequence>
<dbReference type="SUPFAM" id="SSF58022">
    <property type="entry name" value="XRCC4, C-terminal oligomerization domain"/>
    <property type="match status" value="1"/>
</dbReference>
<dbReference type="EMBL" id="JAAAID010001214">
    <property type="protein sequence ID" value="KAG0011070.1"/>
    <property type="molecule type" value="Genomic_DNA"/>
</dbReference>
<feature type="region of interest" description="Disordered" evidence="2">
    <location>
        <begin position="285"/>
        <end position="424"/>
    </location>
</feature>
<feature type="compositionally biased region" description="Polar residues" evidence="2">
    <location>
        <begin position="570"/>
        <end position="582"/>
    </location>
</feature>
<dbReference type="AlphaFoldDB" id="A0A9P6MS54"/>
<feature type="compositionally biased region" description="Low complexity" evidence="2">
    <location>
        <begin position="294"/>
        <end position="304"/>
    </location>
</feature>
<feature type="compositionally biased region" description="Basic and acidic residues" evidence="2">
    <location>
        <begin position="345"/>
        <end position="360"/>
    </location>
</feature>
<evidence type="ECO:0000256" key="1">
    <source>
        <dbReference type="SAM" id="Coils"/>
    </source>
</evidence>